<dbReference type="FunCoup" id="S7XLA2">
    <property type="interactions" value="173"/>
</dbReference>
<dbReference type="STRING" id="1358809.S7XLA2"/>
<dbReference type="HOGENOM" id="CLU_515026_0_0_1"/>
<dbReference type="Gene3D" id="1.10.245.10">
    <property type="entry name" value="SWIB/MDM2 domain"/>
    <property type="match status" value="1"/>
</dbReference>
<dbReference type="InterPro" id="IPR019835">
    <property type="entry name" value="SWIB_domain"/>
</dbReference>
<evidence type="ECO:0000313" key="4">
    <source>
        <dbReference type="EMBL" id="EPR79849.1"/>
    </source>
</evidence>
<dbReference type="InParanoid" id="S7XLA2"/>
<accession>S7XLA2</accession>
<gene>
    <name evidence="4" type="ORF">SLOPH_1919</name>
</gene>
<dbReference type="OMA" id="NFRCNEP"/>
<keyword evidence="5" id="KW-1185">Reference proteome</keyword>
<feature type="region of interest" description="Disordered" evidence="2">
    <location>
        <begin position="73"/>
        <end position="101"/>
    </location>
</feature>
<organism evidence="4 5">
    <name type="scientific">Spraguea lophii (strain 42_110)</name>
    <name type="common">Microsporidian parasite</name>
    <dbReference type="NCBI Taxonomy" id="1358809"/>
    <lineage>
        <taxon>Eukaryota</taxon>
        <taxon>Fungi</taxon>
        <taxon>Fungi incertae sedis</taxon>
        <taxon>Microsporidia</taxon>
        <taxon>Spragueidae</taxon>
        <taxon>Spraguea</taxon>
    </lineage>
</organism>
<evidence type="ECO:0000256" key="1">
    <source>
        <dbReference type="SAM" id="Coils"/>
    </source>
</evidence>
<dbReference type="SUPFAM" id="SSF47592">
    <property type="entry name" value="SWIB/MDM2 domain"/>
    <property type="match status" value="1"/>
</dbReference>
<dbReference type="InterPro" id="IPR036885">
    <property type="entry name" value="SWIB_MDM2_dom_sf"/>
</dbReference>
<keyword evidence="1" id="KW-0175">Coiled coil</keyword>
<proteinExistence type="predicted"/>
<dbReference type="AlphaFoldDB" id="S7XLA2"/>
<feature type="domain" description="DM2" evidence="3">
    <location>
        <begin position="318"/>
        <end position="397"/>
    </location>
</feature>
<evidence type="ECO:0000259" key="3">
    <source>
        <dbReference type="PROSITE" id="PS51925"/>
    </source>
</evidence>
<name>S7XLA2_SPRLO</name>
<comment type="caution">
    <text evidence="4">The sequence shown here is derived from an EMBL/GenBank/DDBJ whole genome shotgun (WGS) entry which is preliminary data.</text>
</comment>
<dbReference type="EMBL" id="ATCN01000088">
    <property type="protein sequence ID" value="EPR79849.1"/>
    <property type="molecule type" value="Genomic_DNA"/>
</dbReference>
<dbReference type="PROSITE" id="PS51925">
    <property type="entry name" value="SWIB_MDM2"/>
    <property type="match status" value="1"/>
</dbReference>
<dbReference type="Proteomes" id="UP000014978">
    <property type="component" value="Unassembled WGS sequence"/>
</dbReference>
<feature type="compositionally biased region" description="Basic and acidic residues" evidence="2">
    <location>
        <begin position="79"/>
        <end position="91"/>
    </location>
</feature>
<dbReference type="PANTHER" id="PTHR13844">
    <property type="entry name" value="SWI/SNF-RELATED MATRIX-ASSOCIATED ACTIN-DEPENDENT REGULATOR OF CHROMATIN SUBFAMILY D"/>
    <property type="match status" value="1"/>
</dbReference>
<dbReference type="InterPro" id="IPR003121">
    <property type="entry name" value="SWIB_MDM2_domain"/>
</dbReference>
<dbReference type="OrthoDB" id="10263741at2759"/>
<evidence type="ECO:0000313" key="5">
    <source>
        <dbReference type="Proteomes" id="UP000014978"/>
    </source>
</evidence>
<sequence length="529" mass="62712">MHKYFCIFYYSFFVYRNLIFYPSIMHNQDTDKTTETYNNDSTIPNNDESGIGNIKDDNISYTNLNKIEEDNINEANNNENKEKDPKNHNSNKEQINNNPNIKTFLNNESNIKSEYEKNKLKRTELSKKIEEYKKLFKRLRQAELLIDKKSLRKKLSAEEQNYNRIKTVKRLRLYFNMEKIENKDEGVAPSFKLNINGKIVNDYSTEPSLKMTQFINSLIISPENGEFKNNNNKYYIGENIIGITEEENNTPLESENVKRRKVAKETEEKIFLEEIHKIFEWNKQKNILTGNHFEFDTFEFKINNTTNTLLKCYFEFENTQDLHKLSPKLSYLLKRKVGTKTDIIIDIWKYIKTTKLPIQQIENDKRVTCDTLLNSIFNIDSFTYKQIPILINDHLLPLDNLIIELPLDNYERTIDIILEIDDLYEFPIIYKSNDLQLLENKINEINDAIIRTEEKIDNLNKFIINPIEFINGWVLNNSKDLINGYVEDNEVEENTTGSIKAYNNQLLDCEYFKNPVVQEAIYYLLQSYK</sequence>
<dbReference type="SMART" id="SM00151">
    <property type="entry name" value="SWIB"/>
    <property type="match status" value="1"/>
</dbReference>
<dbReference type="Pfam" id="PF02201">
    <property type="entry name" value="SWIB"/>
    <property type="match status" value="1"/>
</dbReference>
<feature type="coiled-coil region" evidence="1">
    <location>
        <begin position="115"/>
        <end position="168"/>
    </location>
</feature>
<feature type="compositionally biased region" description="Polar residues" evidence="2">
    <location>
        <begin position="92"/>
        <end position="101"/>
    </location>
</feature>
<dbReference type="VEuPathDB" id="MicrosporidiaDB:SLOPH_1919"/>
<dbReference type="CDD" id="cd10568">
    <property type="entry name" value="SWIB_like"/>
    <property type="match status" value="1"/>
</dbReference>
<reference evidence="5" key="1">
    <citation type="journal article" date="2013" name="PLoS Genet.">
        <title>The genome of Spraguea lophii and the basis of host-microsporidian interactions.</title>
        <authorList>
            <person name="Campbell S.E."/>
            <person name="Williams T.A."/>
            <person name="Yousuf A."/>
            <person name="Soanes D.M."/>
            <person name="Paszkiewicz K.H."/>
            <person name="Williams B.A.P."/>
        </authorList>
    </citation>
    <scope>NUCLEOTIDE SEQUENCE [LARGE SCALE GENOMIC DNA]</scope>
    <source>
        <strain evidence="5">42_110</strain>
    </source>
</reference>
<protein>
    <submittedName>
        <fullName evidence="4">SWIB-domain-containing protein</fullName>
    </submittedName>
</protein>
<evidence type="ECO:0000256" key="2">
    <source>
        <dbReference type="SAM" id="MobiDB-lite"/>
    </source>
</evidence>